<dbReference type="PANTHER" id="PTHR44591">
    <property type="entry name" value="STRESS RESPONSE REGULATOR PROTEIN 1"/>
    <property type="match status" value="1"/>
</dbReference>
<organism evidence="4 5">
    <name type="scientific">Paraburkholderia metrosideri</name>
    <dbReference type="NCBI Taxonomy" id="580937"/>
    <lineage>
        <taxon>Bacteria</taxon>
        <taxon>Pseudomonadati</taxon>
        <taxon>Pseudomonadota</taxon>
        <taxon>Betaproteobacteria</taxon>
        <taxon>Burkholderiales</taxon>
        <taxon>Burkholderiaceae</taxon>
        <taxon>Paraburkholderia</taxon>
    </lineage>
</organism>
<dbReference type="EC" id="3.5.1.44" evidence="4"/>
<protein>
    <submittedName>
        <fullName evidence="4">Protein-glutamate methylesterase/protein-glutamine glutaminase</fullName>
        <ecNumber evidence="4">3.5.1.44</ecNumber>
    </submittedName>
</protein>
<dbReference type="InterPro" id="IPR011006">
    <property type="entry name" value="CheY-like_superfamily"/>
</dbReference>
<accession>A0ABM8NHN2</accession>
<feature type="modified residue" description="4-aspartylphosphate" evidence="2">
    <location>
        <position position="66"/>
    </location>
</feature>
<dbReference type="InterPro" id="IPR050595">
    <property type="entry name" value="Bact_response_regulator"/>
</dbReference>
<evidence type="ECO:0000256" key="1">
    <source>
        <dbReference type="ARBA" id="ARBA00022553"/>
    </source>
</evidence>
<keyword evidence="5" id="KW-1185">Reference proteome</keyword>
<dbReference type="Pfam" id="PF00072">
    <property type="entry name" value="Response_reg"/>
    <property type="match status" value="1"/>
</dbReference>
<dbReference type="EMBL" id="CAJHCP010000004">
    <property type="protein sequence ID" value="CAD6526155.1"/>
    <property type="molecule type" value="Genomic_DNA"/>
</dbReference>
<evidence type="ECO:0000259" key="3">
    <source>
        <dbReference type="PROSITE" id="PS50110"/>
    </source>
</evidence>
<name>A0ABM8NHN2_9BURK</name>
<dbReference type="GO" id="GO:0050568">
    <property type="term" value="F:protein-glutamine glutaminase activity"/>
    <property type="evidence" value="ECO:0007669"/>
    <property type="project" value="UniProtKB-EC"/>
</dbReference>
<keyword evidence="1 2" id="KW-0597">Phosphoprotein</keyword>
<dbReference type="Gene3D" id="3.40.50.2300">
    <property type="match status" value="1"/>
</dbReference>
<evidence type="ECO:0000313" key="4">
    <source>
        <dbReference type="EMBL" id="CAD6526155.1"/>
    </source>
</evidence>
<sequence>MPQHCPDNAAAMSVTILIVDDSKLARMSVVKSLKALQPDWTRLEAGNAEEALALTQNSNPDIALLDFNMPGLDGLDLAAELRDSHPRMVIALISANRQQDVIARAEAMQASFLAKPLTEAALAVFLTKAVDALGKD</sequence>
<proteinExistence type="predicted"/>
<dbReference type="PROSITE" id="PS50110">
    <property type="entry name" value="RESPONSE_REGULATORY"/>
    <property type="match status" value="1"/>
</dbReference>
<dbReference type="InterPro" id="IPR001789">
    <property type="entry name" value="Sig_transdc_resp-reg_receiver"/>
</dbReference>
<gene>
    <name evidence="4" type="primary">cheB_2</name>
    <name evidence="4" type="ORF">LMG28140_01805</name>
</gene>
<evidence type="ECO:0000313" key="5">
    <source>
        <dbReference type="Proteomes" id="UP000598032"/>
    </source>
</evidence>
<dbReference type="SMART" id="SM00448">
    <property type="entry name" value="REC"/>
    <property type="match status" value="1"/>
</dbReference>
<reference evidence="4 5" key="1">
    <citation type="submission" date="2020-10" db="EMBL/GenBank/DDBJ databases">
        <authorList>
            <person name="Peeters C."/>
        </authorList>
    </citation>
    <scope>NUCLEOTIDE SEQUENCE [LARGE SCALE GENOMIC DNA]</scope>
    <source>
        <strain evidence="4 5">LMG 28140</strain>
    </source>
</reference>
<dbReference type="SUPFAM" id="SSF52172">
    <property type="entry name" value="CheY-like"/>
    <property type="match status" value="1"/>
</dbReference>
<dbReference type="Proteomes" id="UP000598032">
    <property type="component" value="Unassembled WGS sequence"/>
</dbReference>
<comment type="caution">
    <text evidence="4">The sequence shown here is derived from an EMBL/GenBank/DDBJ whole genome shotgun (WGS) entry which is preliminary data.</text>
</comment>
<evidence type="ECO:0000256" key="2">
    <source>
        <dbReference type="PROSITE-ProRule" id="PRU00169"/>
    </source>
</evidence>
<feature type="domain" description="Response regulatory" evidence="3">
    <location>
        <begin position="15"/>
        <end position="130"/>
    </location>
</feature>
<dbReference type="PANTHER" id="PTHR44591:SF3">
    <property type="entry name" value="RESPONSE REGULATORY DOMAIN-CONTAINING PROTEIN"/>
    <property type="match status" value="1"/>
</dbReference>
<keyword evidence="4" id="KW-0378">Hydrolase</keyword>